<gene>
    <name evidence="1" type="ORF">EHS15_12065</name>
</gene>
<name>A0A4R9LXK5_9LEPT</name>
<dbReference type="RefSeq" id="WP_135760832.1">
    <property type="nucleotide sequence ID" value="NZ_RQHW01000047.1"/>
</dbReference>
<keyword evidence="2" id="KW-1185">Reference proteome</keyword>
<dbReference type="AlphaFoldDB" id="A0A4R9LXK5"/>
<reference evidence="1" key="1">
    <citation type="journal article" date="2019" name="PLoS Negl. Trop. Dis.">
        <title>Revisiting the worldwide diversity of Leptospira species in the environment.</title>
        <authorList>
            <person name="Vincent A.T."/>
            <person name="Schiettekatte O."/>
            <person name="Bourhy P."/>
            <person name="Veyrier F.J."/>
            <person name="Picardeau M."/>
        </authorList>
    </citation>
    <scope>NUCLEOTIDE SEQUENCE [LARGE SCALE GENOMIC DNA]</scope>
    <source>
        <strain evidence="1">201300427</strain>
    </source>
</reference>
<accession>A0A4R9LXK5</accession>
<organism evidence="1 2">
    <name type="scientific">Leptospira idonii</name>
    <dbReference type="NCBI Taxonomy" id="1193500"/>
    <lineage>
        <taxon>Bacteria</taxon>
        <taxon>Pseudomonadati</taxon>
        <taxon>Spirochaetota</taxon>
        <taxon>Spirochaetia</taxon>
        <taxon>Leptospirales</taxon>
        <taxon>Leptospiraceae</taxon>
        <taxon>Leptospira</taxon>
    </lineage>
</organism>
<evidence type="ECO:0000313" key="1">
    <source>
        <dbReference type="EMBL" id="TGN18145.1"/>
    </source>
</evidence>
<comment type="caution">
    <text evidence="1">The sequence shown here is derived from an EMBL/GenBank/DDBJ whole genome shotgun (WGS) entry which is preliminary data.</text>
</comment>
<evidence type="ECO:0000313" key="2">
    <source>
        <dbReference type="Proteomes" id="UP000298058"/>
    </source>
</evidence>
<dbReference type="EMBL" id="RQHW01000047">
    <property type="protein sequence ID" value="TGN18145.1"/>
    <property type="molecule type" value="Genomic_DNA"/>
</dbReference>
<protein>
    <submittedName>
        <fullName evidence="1">Uncharacterized protein</fullName>
    </submittedName>
</protein>
<sequence>MKKMITISMILLFILAECKSEKKPLLEDESLGKNLLLISMLQNFCHYRIVKTEIISIPTVTVSGVYRICGDSAGDVRIKFADYSKTYRITAIPGTATYWPSCSGTVTVTYGAYMSGSAPLRTIVGSDERNVELKPSESESYLVTSSSPPGSLCRINGRIPLQTTEFRILFEEID</sequence>
<dbReference type="Proteomes" id="UP000298058">
    <property type="component" value="Unassembled WGS sequence"/>
</dbReference>
<dbReference type="OrthoDB" id="9974530at2"/>
<proteinExistence type="predicted"/>